<dbReference type="PANTHER" id="PTHR11247">
    <property type="entry name" value="PALMITOYL-PROTEIN THIOESTERASE/DOLICHYLDIPHOSPHATASE 1"/>
    <property type="match status" value="1"/>
</dbReference>
<dbReference type="GO" id="GO:0005764">
    <property type="term" value="C:lysosome"/>
    <property type="evidence" value="ECO:0007669"/>
    <property type="project" value="UniProtKB-SubCell"/>
</dbReference>
<gene>
    <name evidence="10" type="ORF">XNOV1_A019617</name>
</gene>
<dbReference type="GO" id="GO:0098599">
    <property type="term" value="F:palmitoyl hydrolase activity"/>
    <property type="evidence" value="ECO:0007669"/>
    <property type="project" value="UniProtKB-ARBA"/>
</dbReference>
<evidence type="ECO:0000256" key="5">
    <source>
        <dbReference type="ARBA" id="ARBA00023180"/>
    </source>
</evidence>
<name>A0AAV1FP14_XYRNO</name>
<evidence type="ECO:0000256" key="3">
    <source>
        <dbReference type="ARBA" id="ARBA00022729"/>
    </source>
</evidence>
<dbReference type="PANTHER" id="PTHR11247:SF71">
    <property type="entry name" value="ZGC:66024"/>
    <property type="match status" value="1"/>
</dbReference>
<comment type="function">
    <text evidence="9">Catalyzes the cleavage of thioester bonds from S-palmitoyl-CoA or S-palmitoyl-N-acetylcysteamine (unbranched structures) but does not have activity against palmitoylcysteine or palmitoylated proteins, branched structures or bulky head groups. Conversely, hydrolyzes both long and short chain fatty acyl-CoA substrate.</text>
</comment>
<organism evidence="10 11">
    <name type="scientific">Xyrichtys novacula</name>
    <name type="common">Pearly razorfish</name>
    <name type="synonym">Hemipteronotus novacula</name>
    <dbReference type="NCBI Taxonomy" id="13765"/>
    <lineage>
        <taxon>Eukaryota</taxon>
        <taxon>Metazoa</taxon>
        <taxon>Chordata</taxon>
        <taxon>Craniata</taxon>
        <taxon>Vertebrata</taxon>
        <taxon>Euteleostomi</taxon>
        <taxon>Actinopterygii</taxon>
        <taxon>Neopterygii</taxon>
        <taxon>Teleostei</taxon>
        <taxon>Neoteleostei</taxon>
        <taxon>Acanthomorphata</taxon>
        <taxon>Eupercaria</taxon>
        <taxon>Labriformes</taxon>
        <taxon>Labridae</taxon>
        <taxon>Xyrichtys</taxon>
    </lineage>
</organism>
<evidence type="ECO:0000313" key="10">
    <source>
        <dbReference type="EMBL" id="CAJ1062840.1"/>
    </source>
</evidence>
<protein>
    <recommendedName>
        <fullName evidence="7">palmitoyl-CoA hydrolase</fullName>
        <ecNumber evidence="7">3.1.2.2</ecNumber>
    </recommendedName>
</protein>
<evidence type="ECO:0000256" key="1">
    <source>
        <dbReference type="ARBA" id="ARBA00004371"/>
    </source>
</evidence>
<evidence type="ECO:0000256" key="9">
    <source>
        <dbReference type="ARBA" id="ARBA00093353"/>
    </source>
</evidence>
<accession>A0AAV1FP14</accession>
<proteinExistence type="inferred from homology"/>
<comment type="similarity">
    <text evidence="2">Belongs to the palmitoyl-protein thioesterase family.</text>
</comment>
<dbReference type="SUPFAM" id="SSF53474">
    <property type="entry name" value="alpha/beta-Hydrolases"/>
    <property type="match status" value="1"/>
</dbReference>
<evidence type="ECO:0000256" key="2">
    <source>
        <dbReference type="ARBA" id="ARBA00010758"/>
    </source>
</evidence>
<dbReference type="Pfam" id="PF02089">
    <property type="entry name" value="Palm_thioest"/>
    <property type="match status" value="1"/>
</dbReference>
<dbReference type="FunFam" id="3.40.50.1820:FF:000037">
    <property type="entry name" value="Lysosomal thioesterase PPT2 homolog"/>
    <property type="match status" value="1"/>
</dbReference>
<evidence type="ECO:0000256" key="6">
    <source>
        <dbReference type="ARBA" id="ARBA00023228"/>
    </source>
</evidence>
<dbReference type="EMBL" id="OY660871">
    <property type="protein sequence ID" value="CAJ1062840.1"/>
    <property type="molecule type" value="Genomic_DNA"/>
</dbReference>
<sequence>MQTKAQQMTTLSTTLARKHRCCGGREMKSLQTIRAVSLLLLLLLLLMGAHIDGYKPVILVHGLFDRPQNYEILTEFIKQAHPDTEVHVISVYNGTTMRSLRPLWRQVRGFEEKIKPIMEKSPDGVHLLCFSQGALICRAILYKTAHHNVDTFISLASPQAGQYGVTDILNRIIPHIEKNKVFPFCYNIIGQGFSICNYWNDPHQGPRYRNNNYFLARINGDRPDPKMKVWKENFLRIKKLVLIGGPDDGAITPWQSSLFGFYDEEENVVEMKDQNFYKEDLFGLKTLDDRGDISTCVHSGVYHTRWTYNRTVFNDCIEKWLT</sequence>
<keyword evidence="11" id="KW-1185">Reference proteome</keyword>
<evidence type="ECO:0000313" key="11">
    <source>
        <dbReference type="Proteomes" id="UP001178508"/>
    </source>
</evidence>
<evidence type="ECO:0000256" key="4">
    <source>
        <dbReference type="ARBA" id="ARBA00022801"/>
    </source>
</evidence>
<keyword evidence="4" id="KW-0378">Hydrolase</keyword>
<keyword evidence="3" id="KW-0732">Signal</keyword>
<dbReference type="Gene3D" id="3.40.50.1820">
    <property type="entry name" value="alpha/beta hydrolase"/>
    <property type="match status" value="1"/>
</dbReference>
<keyword evidence="6" id="KW-0458">Lysosome</keyword>
<evidence type="ECO:0000256" key="7">
    <source>
        <dbReference type="ARBA" id="ARBA00038848"/>
    </source>
</evidence>
<dbReference type="Proteomes" id="UP001178508">
    <property type="component" value="Chromosome 8"/>
</dbReference>
<reference evidence="10" key="1">
    <citation type="submission" date="2023-08" db="EMBL/GenBank/DDBJ databases">
        <authorList>
            <person name="Alioto T."/>
            <person name="Alioto T."/>
            <person name="Gomez Garrido J."/>
        </authorList>
    </citation>
    <scope>NUCLEOTIDE SEQUENCE</scope>
</reference>
<comment type="catalytic activity">
    <reaction evidence="8">
        <text>S-hexadecanoyl-N-acetylcysteamine + H2O = N-acetylcysteamine + hexadecanoate + H(+)</text>
        <dbReference type="Rhea" id="RHEA:84099"/>
        <dbReference type="ChEBI" id="CHEBI:7896"/>
        <dbReference type="ChEBI" id="CHEBI:15377"/>
        <dbReference type="ChEBI" id="CHEBI:15378"/>
        <dbReference type="ChEBI" id="CHEBI:74410"/>
        <dbReference type="ChEBI" id="CHEBI:233601"/>
    </reaction>
</comment>
<dbReference type="InterPro" id="IPR029058">
    <property type="entry name" value="AB_hydrolase_fold"/>
</dbReference>
<dbReference type="EC" id="3.1.2.2" evidence="7"/>
<evidence type="ECO:0000256" key="8">
    <source>
        <dbReference type="ARBA" id="ARBA00093223"/>
    </source>
</evidence>
<comment type="subcellular location">
    <subcellularLocation>
        <location evidence="1">Lysosome</location>
    </subcellularLocation>
</comment>
<keyword evidence="5" id="KW-0325">Glycoprotein</keyword>
<dbReference type="GO" id="GO:0016790">
    <property type="term" value="F:thiolester hydrolase activity"/>
    <property type="evidence" value="ECO:0007669"/>
    <property type="project" value="TreeGrafter"/>
</dbReference>
<dbReference type="AlphaFoldDB" id="A0AAV1FP14"/>